<dbReference type="InterPro" id="IPR001789">
    <property type="entry name" value="Sig_transdc_resp-reg_receiver"/>
</dbReference>
<keyword evidence="7" id="KW-1185">Reference proteome</keyword>
<dbReference type="Pfam" id="PF01590">
    <property type="entry name" value="GAF"/>
    <property type="match status" value="1"/>
</dbReference>
<comment type="caution">
    <text evidence="6">The sequence shown here is derived from an EMBL/GenBank/DDBJ whole genome shotgun (WGS) entry which is preliminary data.</text>
</comment>
<dbReference type="InterPro" id="IPR011006">
    <property type="entry name" value="CheY-like_superfamily"/>
</dbReference>
<dbReference type="Gene3D" id="3.30.450.40">
    <property type="match status" value="1"/>
</dbReference>
<dbReference type="InterPro" id="IPR029016">
    <property type="entry name" value="GAF-like_dom_sf"/>
</dbReference>
<keyword evidence="1" id="KW-0808">Transferase</keyword>
<dbReference type="EMBL" id="RCBY01000087">
    <property type="protein sequence ID" value="RQH40813.1"/>
    <property type="molecule type" value="Genomic_DNA"/>
</dbReference>
<keyword evidence="2" id="KW-0418">Kinase</keyword>
<sequence length="204" mass="23711">MSLDQKLDSNPLLYGTSVLMITTLEDQESIDLAFAVGILDYITKPVQFAVLRQRVRRILQINQLVKELRKQTERSRLMTLIQERIRQSLNLNDILKNTVDEVIKFLKSDRVLIYKFNPDGTSEVLMESIASGLQSVIENMSINSYYNNDNLQQTNLTKNIAIADLILYHIEFMTRFKVKSNLVVPISKINKEQFSEQDFDYSRE</sequence>
<name>A0A3N6PBK9_9CYAN</name>
<dbReference type="GO" id="GO:0000160">
    <property type="term" value="P:phosphorelay signal transduction system"/>
    <property type="evidence" value="ECO:0007669"/>
    <property type="project" value="InterPro"/>
</dbReference>
<dbReference type="SUPFAM" id="SSF55781">
    <property type="entry name" value="GAF domain-like"/>
    <property type="match status" value="1"/>
</dbReference>
<evidence type="ECO:0000259" key="5">
    <source>
        <dbReference type="PROSITE" id="PS50110"/>
    </source>
</evidence>
<reference evidence="6 7" key="1">
    <citation type="journal article" date="2018" name="ACS Chem. Biol.">
        <title>Ketoreductase domain dysfunction expands chemodiversity: malyngamide biosynthesis in the cyanobacterium Okeania hirsuta.</title>
        <authorList>
            <person name="Moss N.A."/>
            <person name="Leao T."/>
            <person name="Rankin M."/>
            <person name="McCullough T.M."/>
            <person name="Qu P."/>
            <person name="Korobeynikov A."/>
            <person name="Smith J.L."/>
            <person name="Gerwick L."/>
            <person name="Gerwick W.H."/>
        </authorList>
    </citation>
    <scope>NUCLEOTIDE SEQUENCE [LARGE SCALE GENOMIC DNA]</scope>
    <source>
        <strain evidence="6 7">PAB10Feb10-1</strain>
    </source>
</reference>
<feature type="domain" description="Response regulatory" evidence="5">
    <location>
        <begin position="1"/>
        <end position="59"/>
    </location>
</feature>
<dbReference type="PROSITE" id="PS50110">
    <property type="entry name" value="RESPONSE_REGULATORY"/>
    <property type="match status" value="1"/>
</dbReference>
<dbReference type="InterPro" id="IPR016132">
    <property type="entry name" value="Phyto_chromo_attachment"/>
</dbReference>
<dbReference type="Proteomes" id="UP000269154">
    <property type="component" value="Unassembled WGS sequence"/>
</dbReference>
<evidence type="ECO:0000256" key="1">
    <source>
        <dbReference type="ARBA" id="ARBA00022679"/>
    </source>
</evidence>
<evidence type="ECO:0000256" key="3">
    <source>
        <dbReference type="PROSITE-ProRule" id="PRU00169"/>
    </source>
</evidence>
<organism evidence="6 7">
    <name type="scientific">Okeania hirsuta</name>
    <dbReference type="NCBI Taxonomy" id="1458930"/>
    <lineage>
        <taxon>Bacteria</taxon>
        <taxon>Bacillati</taxon>
        <taxon>Cyanobacteriota</taxon>
        <taxon>Cyanophyceae</taxon>
        <taxon>Oscillatoriophycideae</taxon>
        <taxon>Oscillatoriales</taxon>
        <taxon>Microcoleaceae</taxon>
        <taxon>Okeania</taxon>
    </lineage>
</organism>
<dbReference type="SUPFAM" id="SSF52172">
    <property type="entry name" value="CheY-like"/>
    <property type="match status" value="1"/>
</dbReference>
<comment type="caution">
    <text evidence="3">Lacks conserved residue(s) required for the propagation of feature annotation.</text>
</comment>
<evidence type="ECO:0000259" key="4">
    <source>
        <dbReference type="PROSITE" id="PS50046"/>
    </source>
</evidence>
<dbReference type="PROSITE" id="PS50046">
    <property type="entry name" value="PHYTOCHROME_2"/>
    <property type="match status" value="1"/>
</dbReference>
<feature type="domain" description="Phytochrome chromophore attachment site" evidence="4">
    <location>
        <begin position="90"/>
        <end position="164"/>
    </location>
</feature>
<proteinExistence type="predicted"/>
<accession>A0A3N6PBK9</accession>
<dbReference type="OrthoDB" id="453368at2"/>
<dbReference type="Gene3D" id="3.40.50.2300">
    <property type="match status" value="1"/>
</dbReference>
<evidence type="ECO:0000256" key="2">
    <source>
        <dbReference type="ARBA" id="ARBA00022777"/>
    </source>
</evidence>
<protein>
    <submittedName>
        <fullName evidence="6">GAF domain-containing protein</fullName>
    </submittedName>
</protein>
<evidence type="ECO:0000313" key="7">
    <source>
        <dbReference type="Proteomes" id="UP000269154"/>
    </source>
</evidence>
<evidence type="ECO:0000313" key="6">
    <source>
        <dbReference type="EMBL" id="RQH40813.1"/>
    </source>
</evidence>
<gene>
    <name evidence="6" type="ORF">D5R40_16220</name>
</gene>
<dbReference type="InterPro" id="IPR003018">
    <property type="entry name" value="GAF"/>
</dbReference>
<dbReference type="AlphaFoldDB" id="A0A3N6PBK9"/>
<dbReference type="GO" id="GO:0016301">
    <property type="term" value="F:kinase activity"/>
    <property type="evidence" value="ECO:0007669"/>
    <property type="project" value="UniProtKB-KW"/>
</dbReference>